<feature type="transmembrane region" description="Helical" evidence="1">
    <location>
        <begin position="320"/>
        <end position="340"/>
    </location>
</feature>
<reference evidence="3 4" key="1">
    <citation type="submission" date="2022-04" db="EMBL/GenBank/DDBJ databases">
        <title>Diverse halophilic archaea isolated from saline environments.</title>
        <authorList>
            <person name="Cui H.-L."/>
        </authorList>
    </citation>
    <scope>NUCLEOTIDE SEQUENCE [LARGE SCALE GENOMIC DNA]</scope>
    <source>
        <strain evidence="3 4">XZYJT49</strain>
    </source>
</reference>
<evidence type="ECO:0000256" key="1">
    <source>
        <dbReference type="SAM" id="Phobius"/>
    </source>
</evidence>
<dbReference type="InterPro" id="IPR019962">
    <property type="entry name" value="CHP03663"/>
</dbReference>
<dbReference type="InterPro" id="IPR016950">
    <property type="entry name" value="Manno-Trfase_MA4085_prd"/>
</dbReference>
<keyword evidence="1" id="KW-1133">Transmembrane helix</keyword>
<evidence type="ECO:0000313" key="3">
    <source>
        <dbReference type="EMBL" id="UPV75396.1"/>
    </source>
</evidence>
<evidence type="ECO:0000313" key="4">
    <source>
        <dbReference type="Proteomes" id="UP000830729"/>
    </source>
</evidence>
<feature type="transmembrane region" description="Helical" evidence="1">
    <location>
        <begin position="414"/>
        <end position="437"/>
    </location>
</feature>
<keyword evidence="1" id="KW-0812">Transmembrane</keyword>
<accession>A0A8U0HXM6</accession>
<feature type="transmembrane region" description="Helical" evidence="1">
    <location>
        <begin position="382"/>
        <end position="402"/>
    </location>
</feature>
<dbReference type="KEGG" id="halx:M0R89_04845"/>
<dbReference type="RefSeq" id="WP_248651438.1">
    <property type="nucleotide sequence ID" value="NZ_CP096659.1"/>
</dbReference>
<dbReference type="PANTHER" id="PTHR41710:SF2">
    <property type="entry name" value="GLYCOSYL TRANSFERASE FAMILY 39_83 DOMAIN-CONTAINING PROTEIN"/>
    <property type="match status" value="1"/>
</dbReference>
<gene>
    <name evidence="3" type="ORF">M0R89_04845</name>
</gene>
<feature type="domain" description="Glycosyltransferase RgtA/B/C/D-like" evidence="2">
    <location>
        <begin position="88"/>
        <end position="215"/>
    </location>
</feature>
<proteinExistence type="predicted"/>
<feature type="transmembrane region" description="Helical" evidence="1">
    <location>
        <begin position="128"/>
        <end position="146"/>
    </location>
</feature>
<name>A0A8U0HXM6_9EURY</name>
<sequence>MASQTETSESSVSTADARETLTDYAARTQLVVAAIAVVALLARFVELGARVAHQDEARVAYWAYRFMETGVYEYRPIVHGPFLTIVDGYLFGLFGASDFTMRFVVALVGGLLPLAALLFRQRLRDSETVALALLLAFNPVLLYYSRFYRNDLLLAGFMLVAFGFFVRAYDHRRPAALYAGTAVFALAFTTKENALVYPVCWLGATALLWDHRLFVERAGERGLLSAVADRLRVTGRGLARWWPHLTLAVFELFAIVVFFYAPRNTDRIPGVDVPGLYEALANPVLLPAVIEHATLGSWNDFVGQWGGGNQESYLSALKSLWPVLESGAIVLLVLAVLGFVVDRYVGERPSDVVSFAAYWGFASVLGYPVIVDNPFPWEVIHMIVPLAIPAAVGLALVARLGVESVTDGDAVSATAAALVVLLVVAQVGATAVGTSYLDAQSEDNELVQYAQSSSEMKPVLRQIRDAAKGNEGVDVMYYGDDPDFDGDNFYAPDPSTHDTPPAGDGWFARLPFAWYMEMYGAQTDSVNQAELVQEELQDGQKPPVVIALGQTDSCSDDYDNAGDIDQYMDGYERHEVQRYLHDSGCVISTTVIYVNENATQG</sequence>
<feature type="transmembrane region" description="Helical" evidence="1">
    <location>
        <begin position="352"/>
        <end position="370"/>
    </location>
</feature>
<protein>
    <submittedName>
        <fullName evidence="3">TIGR03663 family protein</fullName>
    </submittedName>
</protein>
<organism evidence="3 4">
    <name type="scientific">Halorussus limi</name>
    <dbReference type="NCBI Taxonomy" id="2938695"/>
    <lineage>
        <taxon>Archaea</taxon>
        <taxon>Methanobacteriati</taxon>
        <taxon>Methanobacteriota</taxon>
        <taxon>Stenosarchaea group</taxon>
        <taxon>Halobacteria</taxon>
        <taxon>Halobacteriales</taxon>
        <taxon>Haladaptataceae</taxon>
        <taxon>Halorussus</taxon>
    </lineage>
</organism>
<feature type="transmembrane region" description="Helical" evidence="1">
    <location>
        <begin position="241"/>
        <end position="261"/>
    </location>
</feature>
<feature type="transmembrane region" description="Helical" evidence="1">
    <location>
        <begin position="99"/>
        <end position="119"/>
    </location>
</feature>
<keyword evidence="1" id="KW-0472">Membrane</keyword>
<dbReference type="AlphaFoldDB" id="A0A8U0HXM6"/>
<evidence type="ECO:0000259" key="2">
    <source>
        <dbReference type="Pfam" id="PF13231"/>
    </source>
</evidence>
<dbReference type="PIRSF" id="PIRSF030218">
    <property type="entry name" value="Mannosyltr_MA4085_prd"/>
    <property type="match status" value="1"/>
</dbReference>
<dbReference type="Proteomes" id="UP000830729">
    <property type="component" value="Chromosome"/>
</dbReference>
<dbReference type="InterPro" id="IPR038731">
    <property type="entry name" value="RgtA/B/C-like"/>
</dbReference>
<feature type="transmembrane region" description="Helical" evidence="1">
    <location>
        <begin position="152"/>
        <end position="169"/>
    </location>
</feature>
<keyword evidence="4" id="KW-1185">Reference proteome</keyword>
<feature type="transmembrane region" description="Helical" evidence="1">
    <location>
        <begin position="24"/>
        <end position="45"/>
    </location>
</feature>
<dbReference type="NCBIfam" id="TIGR03663">
    <property type="entry name" value="flippase activity-associated protein Agl23"/>
    <property type="match status" value="1"/>
</dbReference>
<dbReference type="EMBL" id="CP096659">
    <property type="protein sequence ID" value="UPV75396.1"/>
    <property type="molecule type" value="Genomic_DNA"/>
</dbReference>
<dbReference type="PANTHER" id="PTHR41710">
    <property type="entry name" value="GLYCOSYL TRANSFERASE, FAMILY 39"/>
    <property type="match status" value="1"/>
</dbReference>
<dbReference type="GeneID" id="72184502"/>
<dbReference type="Pfam" id="PF13231">
    <property type="entry name" value="PMT_2"/>
    <property type="match status" value="1"/>
</dbReference>